<comment type="caution">
    <text evidence="20">The sequence shown here is derived from an EMBL/GenBank/DDBJ whole genome shotgun (WGS) entry which is preliminary data.</text>
</comment>
<dbReference type="InterPro" id="IPR023298">
    <property type="entry name" value="ATPase_P-typ_TM_dom_sf"/>
</dbReference>
<evidence type="ECO:0000256" key="6">
    <source>
        <dbReference type="ARBA" id="ARBA00022723"/>
    </source>
</evidence>
<dbReference type="Gene3D" id="3.40.50.1000">
    <property type="entry name" value="HAD superfamily/HAD-like"/>
    <property type="match status" value="1"/>
</dbReference>
<keyword evidence="5 18" id="KW-0812">Transmembrane</keyword>
<dbReference type="SFLD" id="SFLDG00002">
    <property type="entry name" value="C1.7:_P-type_atpase_like"/>
    <property type="match status" value="1"/>
</dbReference>
<dbReference type="OrthoDB" id="432719at2759"/>
<evidence type="ECO:0000256" key="2">
    <source>
        <dbReference type="ARBA" id="ARBA00006024"/>
    </source>
</evidence>
<dbReference type="FunFam" id="3.30.70.100:FF:000005">
    <property type="entry name" value="Copper-exporting P-type ATPase A"/>
    <property type="match status" value="1"/>
</dbReference>
<dbReference type="GO" id="GO:0012505">
    <property type="term" value="C:endomembrane system"/>
    <property type="evidence" value="ECO:0007669"/>
    <property type="project" value="UniProtKB-SubCell"/>
</dbReference>
<dbReference type="SFLD" id="SFLDF00027">
    <property type="entry name" value="p-type_atpase"/>
    <property type="match status" value="1"/>
</dbReference>
<dbReference type="SUPFAM" id="SSF81653">
    <property type="entry name" value="Calcium ATPase, transduction domain A"/>
    <property type="match status" value="1"/>
</dbReference>
<dbReference type="GO" id="GO:0016887">
    <property type="term" value="F:ATP hydrolysis activity"/>
    <property type="evidence" value="ECO:0007669"/>
    <property type="project" value="InterPro"/>
</dbReference>
<feature type="domain" description="HMA" evidence="19">
    <location>
        <begin position="1"/>
        <end position="62"/>
    </location>
</feature>
<dbReference type="InterPro" id="IPR023214">
    <property type="entry name" value="HAD_sf"/>
</dbReference>
<dbReference type="PRINTS" id="PR00119">
    <property type="entry name" value="CATATPASE"/>
</dbReference>
<feature type="domain" description="HMA" evidence="19">
    <location>
        <begin position="179"/>
        <end position="245"/>
    </location>
</feature>
<dbReference type="SUPFAM" id="SSF56784">
    <property type="entry name" value="HAD-like"/>
    <property type="match status" value="1"/>
</dbReference>
<dbReference type="Pfam" id="PF00702">
    <property type="entry name" value="Hydrolase"/>
    <property type="match status" value="1"/>
</dbReference>
<evidence type="ECO:0000256" key="3">
    <source>
        <dbReference type="ARBA" id="ARBA00012517"/>
    </source>
</evidence>
<evidence type="ECO:0000256" key="13">
    <source>
        <dbReference type="ARBA" id="ARBA00022989"/>
    </source>
</evidence>
<comment type="similarity">
    <text evidence="2 18">Belongs to the cation transport ATPase (P-type) (TC 3.A.3) family. Type IB subfamily.</text>
</comment>
<evidence type="ECO:0000313" key="21">
    <source>
        <dbReference type="Proteomes" id="UP000193685"/>
    </source>
</evidence>
<feature type="transmembrane region" description="Helical" evidence="18">
    <location>
        <begin position="908"/>
        <end position="927"/>
    </location>
</feature>
<evidence type="ECO:0000256" key="5">
    <source>
        <dbReference type="ARBA" id="ARBA00022692"/>
    </source>
</evidence>
<evidence type="ECO:0000256" key="15">
    <source>
        <dbReference type="ARBA" id="ARBA00023065"/>
    </source>
</evidence>
<feature type="transmembrane region" description="Helical" evidence="18">
    <location>
        <begin position="304"/>
        <end position="326"/>
    </location>
</feature>
<keyword evidence="11" id="KW-0460">Magnesium</keyword>
<dbReference type="InterPro" id="IPR006121">
    <property type="entry name" value="HMA_dom"/>
</dbReference>
<name>A0A1Y2EZJ5_PROLT</name>
<dbReference type="PROSITE" id="PS50846">
    <property type="entry name" value="HMA_2"/>
    <property type="match status" value="3"/>
</dbReference>
<keyword evidence="14" id="KW-0186">Copper</keyword>
<comment type="subcellular location">
    <subcellularLocation>
        <location evidence="1">Endomembrane system</location>
        <topology evidence="1">Multi-pass membrane protein</topology>
    </subcellularLocation>
    <subcellularLocation>
        <location evidence="18">Membrane</location>
    </subcellularLocation>
</comment>
<dbReference type="FunFam" id="2.70.150.10:FF:000002">
    <property type="entry name" value="Copper-transporting ATPase 1, putative"/>
    <property type="match status" value="1"/>
</dbReference>
<sequence>MVSGMTCKSCTSAIESALGALPGVQHVAASLTDEQVSVTHHSDKVNRARLVEAVEDAGFETTRLEEQEKDHGDTARLLDTSTASPMEAAALTTTIIAIRGMTCGSCTAAIESQLTPSLIPGLKTFSVSLISERASATHDASLLSAEALAERIEDCGFDATIVSSIQAFAETVGGIKAEETTVFRIYGMTCASCVNKVEQGLLRIPGVSQAAVNLQLEEAKITFMPDQVGLRDLVDGIAALGFDALLADRTDDGAQLESLARTRETREWRRHWIQCCAVAVPLFLLNKVFPYYTPLRKLLDMRVFIPGLHLVDVVSLLLTVVLLFGAARRFYQSAYKSLKHGSATMDVLIVLGVSASVAFSILSMLVSMVTSFKGHTATFFDTAGMLLTFVSFGRYLENKAKGATSTALSRLMSLAPSSATIYVGKDGEKQAAERIVATELIQIGDIVLLRPGSKVPADGVVVAGESFVDESMVTGEVEPLHKQAGSLVVAGTVNGHGSIDFRVQRVGKDTQLSQIVQLVQDAQTSKAPIQRFSDQVAGYFVPCVIFLGLLTFMAWMVLSHVLASPPAIFLNAGPGGKVMTCLKLCISVIVVACPCALGLATPTAVMVGTGMAASQGVLIKGGAVLERATQVTRVVFDKTGTLTLGQMTVQRSWMTSTWQDRVKLWWTLVAATEQPSEHPTGHALVRHAKDVLNLAVHEMISAATTGFEVVSGRGVQCTVQVEGTSYEVVIGNALHLESHGSTPEQNDQLAKSVQDGQTCVFVAINGLYAGFLGLSDQIKQDAAATVMALKRMGKQVSMVTGDQLASAQRVAKEVGISSDQVWAGIVPGGKQELIRAMQAEGCVVAMVGDGINDSPALATADIGIAVGSGTDVAIEAADMVLMRRGAILDVPVALLLSSAIFGRIKLNLLWACIYNLIAIPFAMGFFLPMGLHLHPIVAAGAMAFSSVSVVCSSLLLKYWQAPRWLREVEEGGSMQFEGDGTGKKFVLFRRVRALFSQTGYSRVDDEEMQSMPMVR</sequence>
<dbReference type="CDD" id="cd00371">
    <property type="entry name" value="HMA"/>
    <property type="match status" value="3"/>
</dbReference>
<dbReference type="FunFam" id="3.30.70.100:FF:000001">
    <property type="entry name" value="ATPase copper transporting beta"/>
    <property type="match status" value="2"/>
</dbReference>
<dbReference type="Gene3D" id="3.40.1110.10">
    <property type="entry name" value="Calcium-transporting ATPase, cytoplasmic domain N"/>
    <property type="match status" value="1"/>
</dbReference>
<dbReference type="GO" id="GO:0005507">
    <property type="term" value="F:copper ion binding"/>
    <property type="evidence" value="ECO:0007669"/>
    <property type="project" value="InterPro"/>
</dbReference>
<keyword evidence="4" id="KW-0813">Transport</keyword>
<organism evidence="20 21">
    <name type="scientific">Protomyces lactucae-debilis</name>
    <dbReference type="NCBI Taxonomy" id="2754530"/>
    <lineage>
        <taxon>Eukaryota</taxon>
        <taxon>Fungi</taxon>
        <taxon>Dikarya</taxon>
        <taxon>Ascomycota</taxon>
        <taxon>Taphrinomycotina</taxon>
        <taxon>Taphrinomycetes</taxon>
        <taxon>Taphrinales</taxon>
        <taxon>Protomycetaceae</taxon>
        <taxon>Protomyces</taxon>
    </lineage>
</organism>
<evidence type="ECO:0000256" key="10">
    <source>
        <dbReference type="ARBA" id="ARBA00022840"/>
    </source>
</evidence>
<evidence type="ECO:0000256" key="4">
    <source>
        <dbReference type="ARBA" id="ARBA00022448"/>
    </source>
</evidence>
<feature type="transmembrane region" description="Helical" evidence="18">
    <location>
        <begin position="271"/>
        <end position="292"/>
    </location>
</feature>
<keyword evidence="9" id="KW-0187">Copper transport</keyword>
<dbReference type="SFLD" id="SFLDS00003">
    <property type="entry name" value="Haloacid_Dehalogenase"/>
    <property type="match status" value="1"/>
</dbReference>
<dbReference type="Proteomes" id="UP000193685">
    <property type="component" value="Unassembled WGS sequence"/>
</dbReference>
<dbReference type="SUPFAM" id="SSF81660">
    <property type="entry name" value="Metal cation-transporting ATPase, ATP-binding domain N"/>
    <property type="match status" value="1"/>
</dbReference>
<dbReference type="CDD" id="cd02094">
    <property type="entry name" value="P-type_ATPase_Cu-like"/>
    <property type="match status" value="1"/>
</dbReference>
<dbReference type="InterPro" id="IPR027256">
    <property type="entry name" value="P-typ_ATPase_IB"/>
</dbReference>
<evidence type="ECO:0000256" key="16">
    <source>
        <dbReference type="ARBA" id="ARBA00023136"/>
    </source>
</evidence>
<dbReference type="PANTHER" id="PTHR43520">
    <property type="entry name" value="ATP7, ISOFORM B"/>
    <property type="match status" value="1"/>
</dbReference>
<evidence type="ECO:0000256" key="17">
    <source>
        <dbReference type="ARBA" id="ARBA00080126"/>
    </source>
</evidence>
<evidence type="ECO:0000256" key="18">
    <source>
        <dbReference type="RuleBase" id="RU362081"/>
    </source>
</evidence>
<dbReference type="NCBIfam" id="TIGR00003">
    <property type="entry name" value="copper ion binding protein"/>
    <property type="match status" value="2"/>
</dbReference>
<dbReference type="AlphaFoldDB" id="A0A1Y2EZJ5"/>
<evidence type="ECO:0000256" key="12">
    <source>
        <dbReference type="ARBA" id="ARBA00022967"/>
    </source>
</evidence>
<dbReference type="Pfam" id="PF00403">
    <property type="entry name" value="HMA"/>
    <property type="match status" value="3"/>
</dbReference>
<evidence type="ECO:0000256" key="11">
    <source>
        <dbReference type="ARBA" id="ARBA00022842"/>
    </source>
</evidence>
<dbReference type="InterPro" id="IPR044492">
    <property type="entry name" value="P_typ_ATPase_HD_dom"/>
</dbReference>
<feature type="transmembrane region" description="Helical" evidence="18">
    <location>
        <begin position="578"/>
        <end position="601"/>
    </location>
</feature>
<dbReference type="InterPro" id="IPR023299">
    <property type="entry name" value="ATPase_P-typ_cyto_dom_N"/>
</dbReference>
<keyword evidence="16 18" id="KW-0472">Membrane</keyword>
<dbReference type="PROSITE" id="PS00154">
    <property type="entry name" value="ATPASE_E1_E2"/>
    <property type="match status" value="1"/>
</dbReference>
<evidence type="ECO:0000256" key="7">
    <source>
        <dbReference type="ARBA" id="ARBA00022737"/>
    </source>
</evidence>
<dbReference type="InterPro" id="IPR059000">
    <property type="entry name" value="ATPase_P-type_domA"/>
</dbReference>
<dbReference type="InterPro" id="IPR018303">
    <property type="entry name" value="ATPase_P-typ_P_site"/>
</dbReference>
<dbReference type="OMA" id="HWMLPAW"/>
<keyword evidence="21" id="KW-1185">Reference proteome</keyword>
<feature type="transmembrane region" description="Helical" evidence="18">
    <location>
        <begin position="536"/>
        <end position="558"/>
    </location>
</feature>
<dbReference type="InterPro" id="IPR017969">
    <property type="entry name" value="Heavy-metal-associated_CS"/>
</dbReference>
<keyword evidence="12" id="KW-1278">Translocase</keyword>
<feature type="transmembrane region" description="Helical" evidence="18">
    <location>
        <begin position="347"/>
        <end position="370"/>
    </location>
</feature>
<evidence type="ECO:0000256" key="1">
    <source>
        <dbReference type="ARBA" id="ARBA00004127"/>
    </source>
</evidence>
<dbReference type="InterPro" id="IPR008250">
    <property type="entry name" value="ATPase_P-typ_transduc_dom_A_sf"/>
</dbReference>
<feature type="domain" description="HMA" evidence="19">
    <location>
        <begin position="92"/>
        <end position="160"/>
    </location>
</feature>
<dbReference type="InterPro" id="IPR006122">
    <property type="entry name" value="HMA_Cu_ion-bd"/>
</dbReference>
<dbReference type="PROSITE" id="PS01047">
    <property type="entry name" value="HMA_1"/>
    <property type="match status" value="2"/>
</dbReference>
<evidence type="ECO:0000256" key="9">
    <source>
        <dbReference type="ARBA" id="ARBA00022796"/>
    </source>
</evidence>
<dbReference type="InterPro" id="IPR036163">
    <property type="entry name" value="HMA_dom_sf"/>
</dbReference>
<keyword evidence="13 18" id="KW-1133">Transmembrane helix</keyword>
<dbReference type="InterPro" id="IPR036412">
    <property type="entry name" value="HAD-like_sf"/>
</dbReference>
<keyword evidence="7" id="KW-0677">Repeat</keyword>
<dbReference type="GO" id="GO:0055070">
    <property type="term" value="P:copper ion homeostasis"/>
    <property type="evidence" value="ECO:0007669"/>
    <property type="project" value="TreeGrafter"/>
</dbReference>
<evidence type="ECO:0000259" key="19">
    <source>
        <dbReference type="PROSITE" id="PS50846"/>
    </source>
</evidence>
<dbReference type="GO" id="GO:0043682">
    <property type="term" value="F:P-type divalent copper transporter activity"/>
    <property type="evidence" value="ECO:0007669"/>
    <property type="project" value="TreeGrafter"/>
</dbReference>
<dbReference type="PANTHER" id="PTHR43520:SF8">
    <property type="entry name" value="P-TYPE CU(+) TRANSPORTER"/>
    <property type="match status" value="1"/>
</dbReference>
<dbReference type="Gene3D" id="2.70.150.10">
    <property type="entry name" value="Calcium-transporting ATPase, cytoplasmic transduction domain A"/>
    <property type="match status" value="1"/>
</dbReference>
<dbReference type="GO" id="GO:0030003">
    <property type="term" value="P:intracellular monoatomic cation homeostasis"/>
    <property type="evidence" value="ECO:0007669"/>
    <property type="project" value="UniProtKB-ARBA"/>
</dbReference>
<dbReference type="GO" id="GO:0005524">
    <property type="term" value="F:ATP binding"/>
    <property type="evidence" value="ECO:0007669"/>
    <property type="project" value="UniProtKB-UniRule"/>
</dbReference>
<keyword evidence="8 18" id="KW-0547">Nucleotide-binding</keyword>
<dbReference type="GeneID" id="63786598"/>
<keyword evidence="6 18" id="KW-0479">Metal-binding</keyword>
<keyword evidence="10 18" id="KW-0067">ATP-binding</keyword>
<dbReference type="EMBL" id="MCFI01000021">
    <property type="protein sequence ID" value="ORY77028.1"/>
    <property type="molecule type" value="Genomic_DNA"/>
</dbReference>
<evidence type="ECO:0000256" key="14">
    <source>
        <dbReference type="ARBA" id="ARBA00023008"/>
    </source>
</evidence>
<dbReference type="Pfam" id="PF00122">
    <property type="entry name" value="E1-E2_ATPase"/>
    <property type="match status" value="1"/>
</dbReference>
<keyword evidence="15" id="KW-0406">Ion transport</keyword>
<dbReference type="GO" id="GO:0140581">
    <property type="term" value="F:P-type monovalent copper transporter activity"/>
    <property type="evidence" value="ECO:0007669"/>
    <property type="project" value="UniProtKB-EC"/>
</dbReference>
<evidence type="ECO:0000256" key="8">
    <source>
        <dbReference type="ARBA" id="ARBA00022741"/>
    </source>
</evidence>
<dbReference type="SUPFAM" id="SSF81665">
    <property type="entry name" value="Calcium ATPase, transmembrane domain M"/>
    <property type="match status" value="1"/>
</dbReference>
<feature type="transmembrane region" description="Helical" evidence="18">
    <location>
        <begin position="376"/>
        <end position="396"/>
    </location>
</feature>
<dbReference type="RefSeq" id="XP_040722868.1">
    <property type="nucleotide sequence ID" value="XM_040869999.1"/>
</dbReference>
<dbReference type="Gene3D" id="3.30.70.100">
    <property type="match status" value="3"/>
</dbReference>
<dbReference type="NCBIfam" id="TIGR01494">
    <property type="entry name" value="ATPase_P-type"/>
    <property type="match status" value="1"/>
</dbReference>
<protein>
    <recommendedName>
        <fullName evidence="3">P-type Cu(+) transporter</fullName>
        <ecNumber evidence="3">7.2.2.8</ecNumber>
    </recommendedName>
    <alternativeName>
        <fullName evidence="17">Cu(2+)-ATPase</fullName>
    </alternativeName>
</protein>
<evidence type="ECO:0000313" key="20">
    <source>
        <dbReference type="EMBL" id="ORY77028.1"/>
    </source>
</evidence>
<dbReference type="NCBIfam" id="TIGR01525">
    <property type="entry name" value="ATPase-IB_hvy"/>
    <property type="match status" value="1"/>
</dbReference>
<dbReference type="SUPFAM" id="SSF55008">
    <property type="entry name" value="HMA, heavy metal-associated domain"/>
    <property type="match status" value="3"/>
</dbReference>
<feature type="transmembrane region" description="Helical" evidence="18">
    <location>
        <begin position="933"/>
        <end position="956"/>
    </location>
</feature>
<dbReference type="InterPro" id="IPR001757">
    <property type="entry name" value="P_typ_ATPase"/>
</dbReference>
<dbReference type="GO" id="GO:0016020">
    <property type="term" value="C:membrane"/>
    <property type="evidence" value="ECO:0007669"/>
    <property type="project" value="UniProtKB-SubCell"/>
</dbReference>
<gene>
    <name evidence="20" type="ORF">BCR37DRAFT_383032</name>
</gene>
<reference evidence="20 21" key="1">
    <citation type="submission" date="2016-07" db="EMBL/GenBank/DDBJ databases">
        <title>Pervasive Adenine N6-methylation of Active Genes in Fungi.</title>
        <authorList>
            <consortium name="DOE Joint Genome Institute"/>
            <person name="Mondo S.J."/>
            <person name="Dannebaum R.O."/>
            <person name="Kuo R.C."/>
            <person name="Labutti K."/>
            <person name="Haridas S."/>
            <person name="Kuo A."/>
            <person name="Salamov A."/>
            <person name="Ahrendt S.R."/>
            <person name="Lipzen A."/>
            <person name="Sullivan W."/>
            <person name="Andreopoulos W.B."/>
            <person name="Clum A."/>
            <person name="Lindquist E."/>
            <person name="Daum C."/>
            <person name="Ramamoorthy G.K."/>
            <person name="Gryganskyi A."/>
            <person name="Culley D."/>
            <person name="Magnuson J.K."/>
            <person name="James T.Y."/>
            <person name="O'Malley M.A."/>
            <person name="Stajich J.E."/>
            <person name="Spatafora J.W."/>
            <person name="Visel A."/>
            <person name="Grigoriev I.V."/>
        </authorList>
    </citation>
    <scope>NUCLEOTIDE SEQUENCE [LARGE SCALE GENOMIC DNA]</scope>
    <source>
        <strain evidence="20 21">12-1054</strain>
    </source>
</reference>
<dbReference type="EC" id="7.2.2.8" evidence="3"/>
<proteinExistence type="inferred from homology"/>
<dbReference type="STRING" id="56484.A0A1Y2EZJ5"/>
<accession>A0A1Y2EZJ5</accession>